<sequence length="201" mass="22607">MARSGKKAYAKSIPLVSASSVKLPATGKPLIDISEEEQWRLINQTEILQSSEAAFSGVAEPEISPLADEIFNALFLIIPFSSILLLMEILIRHQYGKEASVEVIKDRMLPGVPILSIFIFYTTRYKQDRRIQLFLFVISTLVGSRMLYLWDNASFLVIMKQCPPLVTVWIYTIVQLDLGAAVTALVVVGGFVWWQDITVVR</sequence>
<dbReference type="AlphaFoldDB" id="A0A9P5P166"/>
<keyword evidence="1" id="KW-0472">Membrane</keyword>
<protein>
    <recommendedName>
        <fullName evidence="2">DUF7719 domain-containing protein</fullName>
    </recommendedName>
</protein>
<dbReference type="PANTHER" id="PTHR37846">
    <property type="entry name" value="YALI0B21296P"/>
    <property type="match status" value="1"/>
</dbReference>
<feature type="transmembrane region" description="Helical" evidence="1">
    <location>
        <begin position="70"/>
        <end position="91"/>
    </location>
</feature>
<accession>A0A9P5P166</accession>
<dbReference type="Proteomes" id="UP000724874">
    <property type="component" value="Unassembled WGS sequence"/>
</dbReference>
<evidence type="ECO:0000256" key="1">
    <source>
        <dbReference type="SAM" id="Phobius"/>
    </source>
</evidence>
<feature type="domain" description="DUF7719" evidence="2">
    <location>
        <begin position="132"/>
        <end position="198"/>
    </location>
</feature>
<name>A0A9P5P166_GYMJU</name>
<proteinExistence type="predicted"/>
<evidence type="ECO:0000313" key="4">
    <source>
        <dbReference type="Proteomes" id="UP000724874"/>
    </source>
</evidence>
<dbReference type="PANTHER" id="PTHR37846:SF1">
    <property type="entry name" value="DEACETYLASE-LIKE PROTEIN"/>
    <property type="match status" value="1"/>
</dbReference>
<dbReference type="InterPro" id="IPR056136">
    <property type="entry name" value="DUF7719"/>
</dbReference>
<dbReference type="OrthoDB" id="5597489at2759"/>
<gene>
    <name evidence="3" type="ORF">CPB84DRAFT_1757642</name>
</gene>
<dbReference type="Pfam" id="PF24841">
    <property type="entry name" value="DUF7719"/>
    <property type="match status" value="1"/>
</dbReference>
<evidence type="ECO:0000313" key="3">
    <source>
        <dbReference type="EMBL" id="KAF8913822.1"/>
    </source>
</evidence>
<reference evidence="3" key="1">
    <citation type="submission" date="2020-11" db="EMBL/GenBank/DDBJ databases">
        <authorList>
            <consortium name="DOE Joint Genome Institute"/>
            <person name="Ahrendt S."/>
            <person name="Riley R."/>
            <person name="Andreopoulos W."/>
            <person name="LaButti K."/>
            <person name="Pangilinan J."/>
            <person name="Ruiz-duenas F.J."/>
            <person name="Barrasa J.M."/>
            <person name="Sanchez-Garcia M."/>
            <person name="Camarero S."/>
            <person name="Miyauchi S."/>
            <person name="Serrano A."/>
            <person name="Linde D."/>
            <person name="Babiker R."/>
            <person name="Drula E."/>
            <person name="Ayuso-Fernandez I."/>
            <person name="Pacheco R."/>
            <person name="Padilla G."/>
            <person name="Ferreira P."/>
            <person name="Barriuso J."/>
            <person name="Kellner H."/>
            <person name="Castanera R."/>
            <person name="Alfaro M."/>
            <person name="Ramirez L."/>
            <person name="Pisabarro A.G."/>
            <person name="Kuo A."/>
            <person name="Tritt A."/>
            <person name="Lipzen A."/>
            <person name="He G."/>
            <person name="Yan M."/>
            <person name="Ng V."/>
            <person name="Cullen D."/>
            <person name="Martin F."/>
            <person name="Rosso M.-N."/>
            <person name="Henrissat B."/>
            <person name="Hibbett D."/>
            <person name="Martinez A.T."/>
            <person name="Grigoriev I.V."/>
        </authorList>
    </citation>
    <scope>NUCLEOTIDE SEQUENCE</scope>
    <source>
        <strain evidence="3">AH 44721</strain>
    </source>
</reference>
<dbReference type="EMBL" id="JADNYJ010000001">
    <property type="protein sequence ID" value="KAF8913822.1"/>
    <property type="molecule type" value="Genomic_DNA"/>
</dbReference>
<keyword evidence="1" id="KW-1133">Transmembrane helix</keyword>
<feature type="transmembrane region" description="Helical" evidence="1">
    <location>
        <begin position="168"/>
        <end position="194"/>
    </location>
</feature>
<comment type="caution">
    <text evidence="3">The sequence shown here is derived from an EMBL/GenBank/DDBJ whole genome shotgun (WGS) entry which is preliminary data.</text>
</comment>
<keyword evidence="1" id="KW-0812">Transmembrane</keyword>
<keyword evidence="4" id="KW-1185">Reference proteome</keyword>
<evidence type="ECO:0000259" key="2">
    <source>
        <dbReference type="Pfam" id="PF24841"/>
    </source>
</evidence>
<organism evidence="3 4">
    <name type="scientific">Gymnopilus junonius</name>
    <name type="common">Spectacular rustgill mushroom</name>
    <name type="synonym">Gymnopilus spectabilis subsp. junonius</name>
    <dbReference type="NCBI Taxonomy" id="109634"/>
    <lineage>
        <taxon>Eukaryota</taxon>
        <taxon>Fungi</taxon>
        <taxon>Dikarya</taxon>
        <taxon>Basidiomycota</taxon>
        <taxon>Agaricomycotina</taxon>
        <taxon>Agaricomycetes</taxon>
        <taxon>Agaricomycetidae</taxon>
        <taxon>Agaricales</taxon>
        <taxon>Agaricineae</taxon>
        <taxon>Hymenogastraceae</taxon>
        <taxon>Gymnopilus</taxon>
    </lineage>
</organism>
<feature type="transmembrane region" description="Helical" evidence="1">
    <location>
        <begin position="131"/>
        <end position="148"/>
    </location>
</feature>